<protein>
    <submittedName>
        <fullName evidence="1">Uncharacterized protein</fullName>
    </submittedName>
</protein>
<keyword evidence="2" id="KW-1185">Reference proteome</keyword>
<gene>
    <name evidence="1" type="ORF">ACFFX0_07460</name>
</gene>
<reference evidence="1 2" key="1">
    <citation type="submission" date="2024-09" db="EMBL/GenBank/DDBJ databases">
        <authorList>
            <person name="Sun Q."/>
            <person name="Mori K."/>
        </authorList>
    </citation>
    <scope>NUCLEOTIDE SEQUENCE [LARGE SCALE GENOMIC DNA]</scope>
    <source>
        <strain evidence="1 2">CCM 7609</strain>
    </source>
</reference>
<proteinExistence type="predicted"/>
<accession>A0ABV5FWI1</accession>
<evidence type="ECO:0000313" key="2">
    <source>
        <dbReference type="Proteomes" id="UP001589575"/>
    </source>
</evidence>
<name>A0ABV5FWI1_9MICC</name>
<sequence>MEGRASGREDVMVPFCRSLRQGADIDSPLWITSRAGPTLVPR</sequence>
<evidence type="ECO:0000313" key="1">
    <source>
        <dbReference type="EMBL" id="MFB9071036.1"/>
    </source>
</evidence>
<organism evidence="1 2">
    <name type="scientific">Citricoccus parietis</name>
    <dbReference type="NCBI Taxonomy" id="592307"/>
    <lineage>
        <taxon>Bacteria</taxon>
        <taxon>Bacillati</taxon>
        <taxon>Actinomycetota</taxon>
        <taxon>Actinomycetes</taxon>
        <taxon>Micrococcales</taxon>
        <taxon>Micrococcaceae</taxon>
        <taxon>Citricoccus</taxon>
    </lineage>
</organism>
<comment type="caution">
    <text evidence="1">The sequence shown here is derived from an EMBL/GenBank/DDBJ whole genome shotgun (WGS) entry which is preliminary data.</text>
</comment>
<dbReference type="EMBL" id="JBHMFI010000001">
    <property type="protein sequence ID" value="MFB9071036.1"/>
    <property type="molecule type" value="Genomic_DNA"/>
</dbReference>
<dbReference type="Proteomes" id="UP001589575">
    <property type="component" value="Unassembled WGS sequence"/>
</dbReference>